<evidence type="ECO:0000256" key="4">
    <source>
        <dbReference type="ARBA" id="ARBA00022989"/>
    </source>
</evidence>
<dbReference type="Proteomes" id="UP000523079">
    <property type="component" value="Unassembled WGS sequence"/>
</dbReference>
<keyword evidence="4 6" id="KW-1133">Transmembrane helix</keyword>
<sequence length="482" mass="49791">MNGTADADQDLVATEAVESLAPPTSEPAAAPATGRRGARTVWRSVGKSAGARILVLPVSALLGIVVTRLVIENYGTAAFGQYGLLVGIGTLLPFADLGISAAIMNVVAQSENPRDDDRLRRTLITSLRLLTLSAAVIVLVSVIITLLGIWPLLLGGGLDPVSGPAAAAWCLALIGITVPLGVGQRILSGLGRNHVTVLTVGLQTPIVLLVLVAMVTLGLPGGGYVAVVAFAATLVLSIATTLAAARMITPTLGRAVRAAPRLRTVRGAPVFSTAWPMLIQMIALPIAMQTDRLVLSHVGRLAELPRYNLASQMFTPIWAVTSAAGVALWPIFAKDRARGRRDAGSAFRMSLVFAGTAALVAVVVALCSGLLARLASGGAITLPVGLLVAFAVLMVFQAAKYPLGMFLTDPPGLRFQAYMILAMLPVNLGLSIALAVPLGAMGPVIGSAIGVGLFQVLANALYVRRTARRQALTPSTAPAADD</sequence>
<name>A0A7W3P4A7_9ACTN</name>
<dbReference type="RefSeq" id="WP_182558292.1">
    <property type="nucleotide sequence ID" value="NZ_JACGWT010000001.1"/>
</dbReference>
<protein>
    <submittedName>
        <fullName evidence="7">O-antigen/teichoic acid export membrane protein</fullName>
    </submittedName>
</protein>
<dbReference type="GO" id="GO:0005886">
    <property type="term" value="C:plasma membrane"/>
    <property type="evidence" value="ECO:0007669"/>
    <property type="project" value="UniProtKB-SubCell"/>
</dbReference>
<feature type="transmembrane region" description="Helical" evidence="6">
    <location>
        <begin position="309"/>
        <end position="331"/>
    </location>
</feature>
<feature type="transmembrane region" description="Helical" evidence="6">
    <location>
        <begin position="165"/>
        <end position="183"/>
    </location>
</feature>
<accession>A0A7W3P4A7</accession>
<proteinExistence type="predicted"/>
<dbReference type="PANTHER" id="PTHR30250">
    <property type="entry name" value="PST FAMILY PREDICTED COLANIC ACID TRANSPORTER"/>
    <property type="match status" value="1"/>
</dbReference>
<feature type="transmembrane region" description="Helical" evidence="6">
    <location>
        <begin position="351"/>
        <end position="372"/>
    </location>
</feature>
<feature type="transmembrane region" description="Helical" evidence="6">
    <location>
        <begin position="195"/>
        <end position="217"/>
    </location>
</feature>
<feature type="transmembrane region" description="Helical" evidence="6">
    <location>
        <begin position="378"/>
        <end position="396"/>
    </location>
</feature>
<feature type="transmembrane region" description="Helical" evidence="6">
    <location>
        <begin position="53"/>
        <end position="71"/>
    </location>
</feature>
<evidence type="ECO:0000256" key="5">
    <source>
        <dbReference type="ARBA" id="ARBA00023136"/>
    </source>
</evidence>
<comment type="caution">
    <text evidence="7">The sequence shown here is derived from an EMBL/GenBank/DDBJ whole genome shotgun (WGS) entry which is preliminary data.</text>
</comment>
<evidence type="ECO:0000256" key="2">
    <source>
        <dbReference type="ARBA" id="ARBA00022475"/>
    </source>
</evidence>
<feature type="transmembrane region" description="Helical" evidence="6">
    <location>
        <begin position="129"/>
        <end position="153"/>
    </location>
</feature>
<dbReference type="PANTHER" id="PTHR30250:SF26">
    <property type="entry name" value="PSMA PROTEIN"/>
    <property type="match status" value="1"/>
</dbReference>
<keyword evidence="2" id="KW-1003">Cell membrane</keyword>
<feature type="transmembrane region" description="Helical" evidence="6">
    <location>
        <begin position="417"/>
        <end position="438"/>
    </location>
</feature>
<organism evidence="7 8">
    <name type="scientific">Microlunatus kandeliicorticis</name>
    <dbReference type="NCBI Taxonomy" id="1759536"/>
    <lineage>
        <taxon>Bacteria</taxon>
        <taxon>Bacillati</taxon>
        <taxon>Actinomycetota</taxon>
        <taxon>Actinomycetes</taxon>
        <taxon>Propionibacteriales</taxon>
        <taxon>Propionibacteriaceae</taxon>
        <taxon>Microlunatus</taxon>
    </lineage>
</organism>
<feature type="transmembrane region" description="Helical" evidence="6">
    <location>
        <begin position="444"/>
        <end position="463"/>
    </location>
</feature>
<comment type="subcellular location">
    <subcellularLocation>
        <location evidence="1">Cell membrane</location>
        <topology evidence="1">Multi-pass membrane protein</topology>
    </subcellularLocation>
</comment>
<evidence type="ECO:0000313" key="8">
    <source>
        <dbReference type="Proteomes" id="UP000523079"/>
    </source>
</evidence>
<keyword evidence="8" id="KW-1185">Reference proteome</keyword>
<dbReference type="EMBL" id="JACGWT010000001">
    <property type="protein sequence ID" value="MBA8792672.1"/>
    <property type="molecule type" value="Genomic_DNA"/>
</dbReference>
<feature type="transmembrane region" description="Helical" evidence="6">
    <location>
        <begin position="223"/>
        <end position="248"/>
    </location>
</feature>
<feature type="transmembrane region" description="Helical" evidence="6">
    <location>
        <begin position="268"/>
        <end position="289"/>
    </location>
</feature>
<dbReference type="InterPro" id="IPR050833">
    <property type="entry name" value="Poly_Biosynth_Transport"/>
</dbReference>
<dbReference type="AlphaFoldDB" id="A0A7W3P4A7"/>
<evidence type="ECO:0000313" key="7">
    <source>
        <dbReference type="EMBL" id="MBA8792672.1"/>
    </source>
</evidence>
<feature type="transmembrane region" description="Helical" evidence="6">
    <location>
        <begin position="83"/>
        <end position="108"/>
    </location>
</feature>
<evidence type="ECO:0000256" key="1">
    <source>
        <dbReference type="ARBA" id="ARBA00004651"/>
    </source>
</evidence>
<evidence type="ECO:0000256" key="6">
    <source>
        <dbReference type="SAM" id="Phobius"/>
    </source>
</evidence>
<evidence type="ECO:0000256" key="3">
    <source>
        <dbReference type="ARBA" id="ARBA00022692"/>
    </source>
</evidence>
<keyword evidence="3 6" id="KW-0812">Transmembrane</keyword>
<keyword evidence="5 6" id="KW-0472">Membrane</keyword>
<reference evidence="7 8" key="1">
    <citation type="submission" date="2020-07" db="EMBL/GenBank/DDBJ databases">
        <title>Sequencing the genomes of 1000 actinobacteria strains.</title>
        <authorList>
            <person name="Klenk H.-P."/>
        </authorList>
    </citation>
    <scope>NUCLEOTIDE SEQUENCE [LARGE SCALE GENOMIC DNA]</scope>
    <source>
        <strain evidence="7 8">DSM 100723</strain>
    </source>
</reference>
<gene>
    <name evidence="7" type="ORF">FHX74_000266</name>
</gene>